<comment type="subunit">
    <text evidence="3">Homodimer.</text>
</comment>
<dbReference type="Pfam" id="PF00908">
    <property type="entry name" value="dTDP_sugar_isom"/>
    <property type="match status" value="1"/>
</dbReference>
<organism evidence="4 5">
    <name type="scientific">Candidatus Thermofonsia Clade 3 bacterium</name>
    <dbReference type="NCBI Taxonomy" id="2364212"/>
    <lineage>
        <taxon>Bacteria</taxon>
        <taxon>Bacillati</taxon>
        <taxon>Chloroflexota</taxon>
        <taxon>Candidatus Thermofontia</taxon>
        <taxon>Candidatus Thermofonsia Clade 3</taxon>
    </lineage>
</organism>
<dbReference type="Proteomes" id="UP000230790">
    <property type="component" value="Unassembled WGS sequence"/>
</dbReference>
<comment type="similarity">
    <text evidence="3">Belongs to the dTDP-4-dehydrorhamnose 3,5-epimerase family.</text>
</comment>
<dbReference type="SUPFAM" id="SSF51182">
    <property type="entry name" value="RmlC-like cupins"/>
    <property type="match status" value="1"/>
</dbReference>
<dbReference type="GO" id="GO:0005829">
    <property type="term" value="C:cytosol"/>
    <property type="evidence" value="ECO:0007669"/>
    <property type="project" value="TreeGrafter"/>
</dbReference>
<keyword evidence="3" id="KW-0413">Isomerase</keyword>
<comment type="caution">
    <text evidence="4">The sequence shown here is derived from an EMBL/GenBank/DDBJ whole genome shotgun (WGS) entry which is preliminary data.</text>
</comment>
<dbReference type="PANTHER" id="PTHR21047">
    <property type="entry name" value="DTDP-6-DEOXY-D-GLUCOSE-3,5 EPIMERASE"/>
    <property type="match status" value="1"/>
</dbReference>
<dbReference type="PANTHER" id="PTHR21047:SF2">
    <property type="entry name" value="THYMIDINE DIPHOSPHO-4-KETO-RHAMNOSE 3,5-EPIMERASE"/>
    <property type="match status" value="1"/>
</dbReference>
<dbReference type="CDD" id="cd00438">
    <property type="entry name" value="cupin_RmlC"/>
    <property type="match status" value="1"/>
</dbReference>
<protein>
    <recommendedName>
        <fullName evidence="3">dTDP-4-dehydrorhamnose 3,5-epimerase</fullName>
        <ecNumber evidence="3">5.1.3.13</ecNumber>
    </recommendedName>
    <alternativeName>
        <fullName evidence="3">Thymidine diphospho-4-keto-rhamnose 3,5-epimerase</fullName>
    </alternativeName>
</protein>
<evidence type="ECO:0000256" key="1">
    <source>
        <dbReference type="PIRSR" id="PIRSR600888-1"/>
    </source>
</evidence>
<comment type="function">
    <text evidence="3">Catalyzes the epimerization of the C3' and C5'positions of dTDP-6-deoxy-D-xylo-4-hexulose, forming dTDP-6-deoxy-L-lyxo-4-hexulose.</text>
</comment>
<evidence type="ECO:0000256" key="3">
    <source>
        <dbReference type="RuleBase" id="RU364069"/>
    </source>
</evidence>
<dbReference type="GO" id="GO:0019305">
    <property type="term" value="P:dTDP-rhamnose biosynthetic process"/>
    <property type="evidence" value="ECO:0007669"/>
    <property type="project" value="UniProtKB-UniRule"/>
</dbReference>
<dbReference type="InterPro" id="IPR014710">
    <property type="entry name" value="RmlC-like_jellyroll"/>
</dbReference>
<dbReference type="InterPro" id="IPR011051">
    <property type="entry name" value="RmlC_Cupin_sf"/>
</dbReference>
<dbReference type="InterPro" id="IPR000888">
    <property type="entry name" value="RmlC-like"/>
</dbReference>
<gene>
    <name evidence="4" type="primary">rfbC</name>
    <name evidence="4" type="ORF">CUN48_06395</name>
</gene>
<evidence type="ECO:0000256" key="2">
    <source>
        <dbReference type="PIRSR" id="PIRSR600888-3"/>
    </source>
</evidence>
<dbReference type="NCBIfam" id="TIGR01221">
    <property type="entry name" value="rmlC"/>
    <property type="match status" value="1"/>
</dbReference>
<comment type="pathway">
    <text evidence="3">Carbohydrate biosynthesis; dTDP-L-rhamnose biosynthesis.</text>
</comment>
<dbReference type="Gene3D" id="2.60.120.10">
    <property type="entry name" value="Jelly Rolls"/>
    <property type="match status" value="1"/>
</dbReference>
<feature type="active site" description="Proton acceptor" evidence="1">
    <location>
        <position position="63"/>
    </location>
</feature>
<dbReference type="EMBL" id="PGTN01000032">
    <property type="protein sequence ID" value="PJF47866.1"/>
    <property type="molecule type" value="Genomic_DNA"/>
</dbReference>
<dbReference type="GO" id="GO:0008830">
    <property type="term" value="F:dTDP-4-dehydrorhamnose 3,5-epimerase activity"/>
    <property type="evidence" value="ECO:0007669"/>
    <property type="project" value="UniProtKB-UniRule"/>
</dbReference>
<proteinExistence type="inferred from homology"/>
<comment type="catalytic activity">
    <reaction evidence="3">
        <text>dTDP-4-dehydro-6-deoxy-alpha-D-glucose = dTDP-4-dehydro-beta-L-rhamnose</text>
        <dbReference type="Rhea" id="RHEA:16969"/>
        <dbReference type="ChEBI" id="CHEBI:57649"/>
        <dbReference type="ChEBI" id="CHEBI:62830"/>
        <dbReference type="EC" id="5.1.3.13"/>
    </reaction>
</comment>
<sequence>MGIRVTQTTLDGVLVIEPEVFRDARGFFLESYNKREFAAHGITCEFVQDNHSRSLHKVLRGLHFQDMAAPQTKLVRCTMGRILDVAVDLRVGSPTFAQWVAVELSAENAKQLLVPVGFAHGFAVLSEVAEVQYKCDAYYAPAAEGVVMWNDPDIGIPWPFDDPILSKRDRAGMSLKDYLAAPRFFYTPEQ</sequence>
<reference evidence="4 5" key="1">
    <citation type="submission" date="2017-11" db="EMBL/GenBank/DDBJ databases">
        <title>Evolution of Phototrophy in the Chloroflexi Phylum Driven by Horizontal Gene Transfer.</title>
        <authorList>
            <person name="Ward L.M."/>
            <person name="Hemp J."/>
            <person name="Shih P.M."/>
            <person name="Mcglynn S.E."/>
            <person name="Fischer W."/>
        </authorList>
    </citation>
    <scope>NUCLEOTIDE SEQUENCE [LARGE SCALE GENOMIC DNA]</scope>
    <source>
        <strain evidence="4">JP3_7</strain>
    </source>
</reference>
<dbReference type="GO" id="GO:0000271">
    <property type="term" value="P:polysaccharide biosynthetic process"/>
    <property type="evidence" value="ECO:0007669"/>
    <property type="project" value="TreeGrafter"/>
</dbReference>
<evidence type="ECO:0000313" key="4">
    <source>
        <dbReference type="EMBL" id="PJF47866.1"/>
    </source>
</evidence>
<dbReference type="AlphaFoldDB" id="A0A2M8QDI1"/>
<dbReference type="EC" id="5.1.3.13" evidence="3"/>
<accession>A0A2M8QDI1</accession>
<feature type="active site" description="Proton donor" evidence="1">
    <location>
        <position position="133"/>
    </location>
</feature>
<dbReference type="UniPathway" id="UPA00124"/>
<name>A0A2M8QDI1_9CHLR</name>
<feature type="site" description="Participates in a stacking interaction with the thymidine ring of dTDP-4-oxo-6-deoxyglucose" evidence="2">
    <location>
        <position position="139"/>
    </location>
</feature>
<evidence type="ECO:0000313" key="5">
    <source>
        <dbReference type="Proteomes" id="UP000230790"/>
    </source>
</evidence>